<dbReference type="Gene3D" id="3.40.50.300">
    <property type="entry name" value="P-loop containing nucleotide triphosphate hydrolases"/>
    <property type="match status" value="1"/>
</dbReference>
<feature type="domain" description="Helicase ATP-binding" evidence="3">
    <location>
        <begin position="111"/>
        <end position="296"/>
    </location>
</feature>
<dbReference type="Pfam" id="PF00271">
    <property type="entry name" value="Helicase_C"/>
    <property type="match status" value="1"/>
</dbReference>
<keyword evidence="2" id="KW-0175">Coiled coil</keyword>
<evidence type="ECO:0000259" key="4">
    <source>
        <dbReference type="PROSITE" id="PS51194"/>
    </source>
</evidence>
<proteinExistence type="predicted"/>
<protein>
    <submittedName>
        <fullName evidence="5">DEAD/DEAH box helicase</fullName>
    </submittedName>
</protein>
<dbReference type="GO" id="GO:0016787">
    <property type="term" value="F:hydrolase activity"/>
    <property type="evidence" value="ECO:0007669"/>
    <property type="project" value="UniProtKB-KW"/>
</dbReference>
<name>A0A6B1DY10_9CHLR</name>
<dbReference type="InterPro" id="IPR000330">
    <property type="entry name" value="SNF2_N"/>
</dbReference>
<evidence type="ECO:0000313" key="5">
    <source>
        <dbReference type="EMBL" id="MYD91593.1"/>
    </source>
</evidence>
<gene>
    <name evidence="5" type="ORF">F4Y08_14895</name>
</gene>
<keyword evidence="5" id="KW-0347">Helicase</keyword>
<keyword evidence="1" id="KW-0378">Hydrolase</keyword>
<dbReference type="AlphaFoldDB" id="A0A6B1DY10"/>
<comment type="caution">
    <text evidence="5">The sequence shown here is derived from an EMBL/GenBank/DDBJ whole genome shotgun (WGS) entry which is preliminary data.</text>
</comment>
<sequence length="1031" mass="116736">MNSIEENPDFRVGDVVALRSDRSRVGAVIDVLDGGVEIRYRVLIDGTISTFYGSQLVPGASTEEYSAELSAEECKALLTALHIRSPSTSALMSLRSGRVEFVPYQYRPVLKLIRSDRPRLLIADEVGVGKTIEAGLIIKELRARSGLSSILIICPKPLVSDRKWELEMRRFDEHLHPLDGPALRFCIHETHLDGEWPRRYSNVILPMSLLNEATLFGKARPKGRTAERGLIDLDPPPNFDLVIVDEAHHARNPETHTHQAIRFFCQNAEAVVFLTATPVQMGSQDLFSLLNLLRPDLIIDPPTFEQMAAPNGDINRAIALCRSAPLQWREEVRSCLNRAVVTDWGRSFLQTSPLVAELMTTLEERGDEDERRVRAINALEGLYTFGTLINRTRRRDIGEFTIRKPRTVAISYTAAQRVLHDRLMEVLARILAACHGHQNVSFMMSTVRRQAASCLYGLAPYMEDILNRNLDRLEGVDYELDQSPDLGFVDRVRGEIESLIRTAHSLDPVDPKADAFRRVIREKLAMPRNKALVFSTFRHTLAYLGGLLEEDGVRFEVIHGDVPERDRRDIRSRFSLPKESRDAVDVLLSSEVGCEGLDFQFCDMLVNYDLPWNPMRIEQRIGRLDRHGQESQAIAIVNLVTPDTVDYEIYDRCLLRLGIFEHAIGGNEEILGELGAELQSIGESLSLTRSEVRNRLRQLADNVIRRRDEDERIESAQGELFGLGQVVADWKKEVEDAESPWTTPTAIQRCVNLYLQKLLESPERDFFAGSGPVKTLRLGADAKRELLAHRDVRGRRTDPRFTRWEDWLRGTSTRLSVTFQQEAARTSDEVVHLDVTHSLVQQAASFLTEDGEKSKIGPTRVRVEALSSKAPVGEHTFAVYQWRKTGVVARDEFIAVCSSAQAEGTVMSLLAGAGDDSRPGQIDEFALDAMEHHHHELWSSAKERHVVGNRRIVEHRLQSLKASQRAREKMLREQLTQAEHENIRRMRTSQLERAKQDYEETVSRLRASAEEADILASVVVHGTMRIRRETA</sequence>
<dbReference type="InterPro" id="IPR001650">
    <property type="entry name" value="Helicase_C-like"/>
</dbReference>
<dbReference type="SMART" id="SM00490">
    <property type="entry name" value="HELICc"/>
    <property type="match status" value="1"/>
</dbReference>
<dbReference type="InterPro" id="IPR027417">
    <property type="entry name" value="P-loop_NTPase"/>
</dbReference>
<dbReference type="SUPFAM" id="SSF52540">
    <property type="entry name" value="P-loop containing nucleoside triphosphate hydrolases"/>
    <property type="match status" value="2"/>
</dbReference>
<dbReference type="Gene3D" id="3.40.50.10810">
    <property type="entry name" value="Tandem AAA-ATPase domain"/>
    <property type="match status" value="1"/>
</dbReference>
<dbReference type="GO" id="GO:0004386">
    <property type="term" value="F:helicase activity"/>
    <property type="evidence" value="ECO:0007669"/>
    <property type="project" value="UniProtKB-KW"/>
</dbReference>
<accession>A0A6B1DY10</accession>
<keyword evidence="5" id="KW-0067">ATP-binding</keyword>
<dbReference type="Pfam" id="PF00176">
    <property type="entry name" value="SNF2-rel_dom"/>
    <property type="match status" value="1"/>
</dbReference>
<dbReference type="CDD" id="cd18793">
    <property type="entry name" value="SF2_C_SNF"/>
    <property type="match status" value="1"/>
</dbReference>
<reference evidence="5" key="1">
    <citation type="submission" date="2019-09" db="EMBL/GenBank/DDBJ databases">
        <title>Characterisation of the sponge microbiome using genome-centric metagenomics.</title>
        <authorList>
            <person name="Engelberts J.P."/>
            <person name="Robbins S.J."/>
            <person name="De Goeij J.M."/>
            <person name="Aranda M."/>
            <person name="Bell S.C."/>
            <person name="Webster N.S."/>
        </authorList>
    </citation>
    <scope>NUCLEOTIDE SEQUENCE</scope>
    <source>
        <strain evidence="5">SB0662_bin_9</strain>
    </source>
</reference>
<dbReference type="PANTHER" id="PTHR45766">
    <property type="entry name" value="DNA ANNEALING HELICASE AND ENDONUCLEASE ZRANB3 FAMILY MEMBER"/>
    <property type="match status" value="1"/>
</dbReference>
<evidence type="ECO:0000256" key="1">
    <source>
        <dbReference type="ARBA" id="ARBA00022801"/>
    </source>
</evidence>
<organism evidence="5">
    <name type="scientific">Caldilineaceae bacterium SB0662_bin_9</name>
    <dbReference type="NCBI Taxonomy" id="2605258"/>
    <lineage>
        <taxon>Bacteria</taxon>
        <taxon>Bacillati</taxon>
        <taxon>Chloroflexota</taxon>
        <taxon>Caldilineae</taxon>
        <taxon>Caldilineales</taxon>
        <taxon>Caldilineaceae</taxon>
    </lineage>
</organism>
<dbReference type="InterPro" id="IPR014001">
    <property type="entry name" value="Helicase_ATP-bd"/>
</dbReference>
<evidence type="ECO:0000256" key="2">
    <source>
        <dbReference type="SAM" id="Coils"/>
    </source>
</evidence>
<dbReference type="PROSITE" id="PS51192">
    <property type="entry name" value="HELICASE_ATP_BIND_1"/>
    <property type="match status" value="1"/>
</dbReference>
<dbReference type="PANTHER" id="PTHR45766:SF6">
    <property type="entry name" value="SWI_SNF-RELATED MATRIX-ASSOCIATED ACTIN-DEPENDENT REGULATOR OF CHROMATIN SUBFAMILY A-LIKE PROTEIN 1"/>
    <property type="match status" value="1"/>
</dbReference>
<dbReference type="InterPro" id="IPR038718">
    <property type="entry name" value="SNF2-like_sf"/>
</dbReference>
<dbReference type="GO" id="GO:0005524">
    <property type="term" value="F:ATP binding"/>
    <property type="evidence" value="ECO:0007669"/>
    <property type="project" value="InterPro"/>
</dbReference>
<feature type="domain" description="Helicase C-terminal" evidence="4">
    <location>
        <begin position="512"/>
        <end position="700"/>
    </location>
</feature>
<dbReference type="PROSITE" id="PS51194">
    <property type="entry name" value="HELICASE_CTER"/>
    <property type="match status" value="1"/>
</dbReference>
<dbReference type="InterPro" id="IPR049730">
    <property type="entry name" value="SNF2/RAD54-like_C"/>
</dbReference>
<keyword evidence="5" id="KW-0547">Nucleotide-binding</keyword>
<dbReference type="EMBL" id="VXPY01000104">
    <property type="protein sequence ID" value="MYD91593.1"/>
    <property type="molecule type" value="Genomic_DNA"/>
</dbReference>
<dbReference type="SMART" id="SM00487">
    <property type="entry name" value="DEXDc"/>
    <property type="match status" value="1"/>
</dbReference>
<evidence type="ECO:0000259" key="3">
    <source>
        <dbReference type="PROSITE" id="PS51192"/>
    </source>
</evidence>
<feature type="coiled-coil region" evidence="2">
    <location>
        <begin position="961"/>
        <end position="1015"/>
    </location>
</feature>